<comment type="similarity">
    <text evidence="1">Belongs to the FAD-binding monooxygenase family.</text>
</comment>
<organism evidence="2 3">
    <name type="scientific">Akanthomyces muscarius</name>
    <name type="common">Entomopathogenic fungus</name>
    <name type="synonym">Lecanicillium muscarium</name>
    <dbReference type="NCBI Taxonomy" id="2231603"/>
    <lineage>
        <taxon>Eukaryota</taxon>
        <taxon>Fungi</taxon>
        <taxon>Dikarya</taxon>
        <taxon>Ascomycota</taxon>
        <taxon>Pezizomycotina</taxon>
        <taxon>Sordariomycetes</taxon>
        <taxon>Hypocreomycetidae</taxon>
        <taxon>Hypocreales</taxon>
        <taxon>Cordycipitaceae</taxon>
        <taxon>Akanthomyces</taxon>
    </lineage>
</organism>
<accession>A0A9W8QNG4</accession>
<evidence type="ECO:0000256" key="1">
    <source>
        <dbReference type="ARBA" id="ARBA00010139"/>
    </source>
</evidence>
<evidence type="ECO:0000313" key="2">
    <source>
        <dbReference type="EMBL" id="KAJ4163564.1"/>
    </source>
</evidence>
<keyword evidence="3" id="KW-1185">Reference proteome</keyword>
<comment type="caution">
    <text evidence="2">The sequence shown here is derived from an EMBL/GenBank/DDBJ whole genome shotgun (WGS) entry which is preliminary data.</text>
</comment>
<dbReference type="InterPro" id="IPR036188">
    <property type="entry name" value="FAD/NAD-bd_sf"/>
</dbReference>
<reference evidence="2" key="1">
    <citation type="journal article" date="2023" name="Access Microbiol">
        <title>De-novo genome assembly for Akanthomyces muscarius, a biocontrol agent of insect agricultural pests.</title>
        <authorList>
            <person name="Erdos Z."/>
            <person name="Studholme D.J."/>
            <person name="Raymond B."/>
            <person name="Sharma M."/>
        </authorList>
    </citation>
    <scope>NUCLEOTIDE SEQUENCE</scope>
    <source>
        <strain evidence="2">Ve6</strain>
    </source>
</reference>
<dbReference type="GeneID" id="80892444"/>
<protein>
    <submittedName>
        <fullName evidence="2">Uncharacterized protein</fullName>
    </submittedName>
</protein>
<gene>
    <name evidence="2" type="ORF">LMH87_005285</name>
</gene>
<dbReference type="AlphaFoldDB" id="A0A9W8QNG4"/>
<dbReference type="EMBL" id="JAJHUN010000001">
    <property type="protein sequence ID" value="KAJ4163564.1"/>
    <property type="molecule type" value="Genomic_DNA"/>
</dbReference>
<proteinExistence type="inferred from homology"/>
<name>A0A9W8QNG4_AKAMU</name>
<dbReference type="RefSeq" id="XP_056058479.1">
    <property type="nucleotide sequence ID" value="XM_056202975.1"/>
</dbReference>
<sequence length="165" mass="18585">MVSTANLVYHDLFISTYKFRAKRPVMNHGYLEATDSPKFRLVRSSGIFAVNRLEKRTIMDAAGENQEVDVVILANGLQAQDLLVPVEVRGQQGRALHEEWQSRGDAEVYMEDASITAMPTLEAETQFNVSIQERLKALVYAIRVRAWYVNSSIGKNTLIWPGTLA</sequence>
<dbReference type="KEGG" id="amus:LMH87_005285"/>
<dbReference type="PANTHER" id="PTHR42877:SF5">
    <property type="entry name" value="L-ORNITHINE N(5)-MONOOXYGENASE-RELATED"/>
    <property type="match status" value="1"/>
</dbReference>
<dbReference type="Proteomes" id="UP001144673">
    <property type="component" value="Chromosome 1"/>
</dbReference>
<dbReference type="Gene3D" id="3.50.50.60">
    <property type="entry name" value="FAD/NAD(P)-binding domain"/>
    <property type="match status" value="1"/>
</dbReference>
<dbReference type="InterPro" id="IPR051209">
    <property type="entry name" value="FAD-bind_Monooxygenase_sf"/>
</dbReference>
<dbReference type="PANTHER" id="PTHR42877">
    <property type="entry name" value="L-ORNITHINE N(5)-MONOOXYGENASE-RELATED"/>
    <property type="match status" value="1"/>
</dbReference>
<evidence type="ECO:0000313" key="3">
    <source>
        <dbReference type="Proteomes" id="UP001144673"/>
    </source>
</evidence>